<evidence type="ECO:0000256" key="13">
    <source>
        <dbReference type="PIRSR" id="PIRSR037215-2"/>
    </source>
</evidence>
<dbReference type="SUPFAM" id="SSF55031">
    <property type="entry name" value="Bacterial exopeptidase dimerisation domain"/>
    <property type="match status" value="1"/>
</dbReference>
<keyword evidence="16" id="KW-1185">Reference proteome</keyword>
<dbReference type="InterPro" id="IPR036264">
    <property type="entry name" value="Bact_exopeptidase_dim_dom"/>
</dbReference>
<evidence type="ECO:0000256" key="9">
    <source>
        <dbReference type="ARBA" id="ARBA00022833"/>
    </source>
</evidence>
<evidence type="ECO:0000259" key="14">
    <source>
        <dbReference type="Pfam" id="PF07687"/>
    </source>
</evidence>
<reference evidence="15" key="1">
    <citation type="submission" date="2022-12" db="EMBL/GenBank/DDBJ databases">
        <title>Description and comparative metabolic analysis of Aerococcus sp. nov., isolated from the feces of a pig.</title>
        <authorList>
            <person name="Chang Y.-H."/>
        </authorList>
    </citation>
    <scope>NUCLEOTIDE SEQUENCE</scope>
    <source>
        <strain evidence="15">YH-aer222</strain>
    </source>
</reference>
<evidence type="ECO:0000256" key="8">
    <source>
        <dbReference type="ARBA" id="ARBA00022801"/>
    </source>
</evidence>
<dbReference type="GO" id="GO:0045148">
    <property type="term" value="F:tripeptide aminopeptidase activity"/>
    <property type="evidence" value="ECO:0007669"/>
    <property type="project" value="UniProtKB-UniRule"/>
</dbReference>
<keyword evidence="7 11" id="KW-0479">Metal-binding</keyword>
<dbReference type="CDD" id="cd03892">
    <property type="entry name" value="M20_peptT"/>
    <property type="match status" value="1"/>
</dbReference>
<dbReference type="InterPro" id="IPR011650">
    <property type="entry name" value="Peptidase_M20_dimer"/>
</dbReference>
<dbReference type="RefSeq" id="WP_268751362.1">
    <property type="nucleotide sequence ID" value="NZ_JAPRFQ010000001.1"/>
</dbReference>
<keyword evidence="5 11" id="KW-0963">Cytoplasm</keyword>
<evidence type="ECO:0000256" key="10">
    <source>
        <dbReference type="ARBA" id="ARBA00023049"/>
    </source>
</evidence>
<feature type="binding site" evidence="11 13">
    <location>
        <position position="87"/>
    </location>
    <ligand>
        <name>Zn(2+)</name>
        <dbReference type="ChEBI" id="CHEBI:29105"/>
        <label>1</label>
    </ligand>
</feature>
<dbReference type="PROSITE" id="PS00759">
    <property type="entry name" value="ARGE_DAPE_CPG2_2"/>
    <property type="match status" value="1"/>
</dbReference>
<keyword evidence="6 11" id="KW-0645">Protease</keyword>
<dbReference type="InterPro" id="IPR002933">
    <property type="entry name" value="Peptidase_M20"/>
</dbReference>
<dbReference type="PANTHER" id="PTHR42994:SF1">
    <property type="entry name" value="PEPTIDASE T"/>
    <property type="match status" value="1"/>
</dbReference>
<comment type="subcellular location">
    <subcellularLocation>
        <location evidence="2 11">Cytoplasm</location>
    </subcellularLocation>
</comment>
<evidence type="ECO:0000256" key="5">
    <source>
        <dbReference type="ARBA" id="ARBA00022490"/>
    </source>
</evidence>
<feature type="binding site" evidence="11 13">
    <location>
        <position position="183"/>
    </location>
    <ligand>
        <name>Zn(2+)</name>
        <dbReference type="ChEBI" id="CHEBI:29105"/>
        <label>2</label>
    </ligand>
</feature>
<dbReference type="PANTHER" id="PTHR42994">
    <property type="entry name" value="PEPTIDASE T"/>
    <property type="match status" value="1"/>
</dbReference>
<dbReference type="GO" id="GO:0008237">
    <property type="term" value="F:metallopeptidase activity"/>
    <property type="evidence" value="ECO:0007669"/>
    <property type="project" value="UniProtKB-KW"/>
</dbReference>
<dbReference type="EC" id="3.4.11.4" evidence="11"/>
<evidence type="ECO:0000256" key="4">
    <source>
        <dbReference type="ARBA" id="ARBA00022438"/>
    </source>
</evidence>
<dbReference type="InterPro" id="IPR010161">
    <property type="entry name" value="Peptidase_M20B"/>
</dbReference>
<dbReference type="GO" id="GO:0006508">
    <property type="term" value="P:proteolysis"/>
    <property type="evidence" value="ECO:0007669"/>
    <property type="project" value="UniProtKB-UniRule"/>
</dbReference>
<feature type="binding site" evidence="11 13">
    <location>
        <position position="205"/>
    </location>
    <ligand>
        <name>Zn(2+)</name>
        <dbReference type="ChEBI" id="CHEBI:29105"/>
        <label>1</label>
    </ligand>
</feature>
<comment type="similarity">
    <text evidence="3 11">Belongs to the peptidase M20B family.</text>
</comment>
<dbReference type="Pfam" id="PF01546">
    <property type="entry name" value="Peptidase_M20"/>
    <property type="match status" value="1"/>
</dbReference>
<keyword evidence="8 11" id="KW-0378">Hydrolase</keyword>
<keyword evidence="9 11" id="KW-0862">Zinc</keyword>
<dbReference type="Gene3D" id="3.40.630.10">
    <property type="entry name" value="Zn peptidases"/>
    <property type="match status" value="1"/>
</dbReference>
<dbReference type="NCBIfam" id="TIGR01882">
    <property type="entry name" value="peptidase-T"/>
    <property type="match status" value="1"/>
</dbReference>
<feature type="binding site" evidence="11 13">
    <location>
        <position position="387"/>
    </location>
    <ligand>
        <name>Zn(2+)</name>
        <dbReference type="ChEBI" id="CHEBI:29105"/>
        <label>2</label>
    </ligand>
</feature>
<evidence type="ECO:0000256" key="3">
    <source>
        <dbReference type="ARBA" id="ARBA00009692"/>
    </source>
</evidence>
<dbReference type="GO" id="GO:0008270">
    <property type="term" value="F:zinc ion binding"/>
    <property type="evidence" value="ECO:0007669"/>
    <property type="project" value="UniProtKB-UniRule"/>
</dbReference>
<sequence length="418" mass="46145">MTYHIDREFLLDRFLTYVKEDTQSDEAYAHQVPSTAKQVDFAKKLIASLADFPLEDIFFNDKDAYVTATLPSNDPEGNYPTIAFFAHVDTADFNGSNVSPQIIEDYQGQVIDLGESGYQLDPEVFPSLNKYHGQTLITTDGTTLLGADDKAGIAEIVTAIAYLVDHPEIKHGDIKIAFGPDEEIGVGADRFDVDRLAADFAYTMDGGPLGELQYETFNAAAAKVKIAGKNVHPGTAKDTMINALQLAVDFHAALPEDQRPETTDGRDGFYHLMGLTGKVDEAEMSYIIRDHDREIFEDRKAQMLAIADKLNAEWGHQVVQVELNDQYYNMGDILQDDMRPIKLAQKAFQNVGIEAEIEAVRGGTDGSKLTYMGLPTPNIFAGGENMHGRFEYVSLQTMEKASQVIVAIAALAGQYHDL</sequence>
<dbReference type="NCBIfam" id="NF009920">
    <property type="entry name" value="PRK13381.1"/>
    <property type="match status" value="1"/>
</dbReference>
<name>A0A9X3FR10_9LACT</name>
<evidence type="ECO:0000256" key="12">
    <source>
        <dbReference type="PIRSR" id="PIRSR037215-1"/>
    </source>
</evidence>
<evidence type="ECO:0000256" key="7">
    <source>
        <dbReference type="ARBA" id="ARBA00022723"/>
    </source>
</evidence>
<feature type="binding site" evidence="11 13">
    <location>
        <position position="148"/>
    </location>
    <ligand>
        <name>Zn(2+)</name>
        <dbReference type="ChEBI" id="CHEBI:29105"/>
        <label>2</label>
    </ligand>
</feature>
<dbReference type="GO" id="GO:0043171">
    <property type="term" value="P:peptide catabolic process"/>
    <property type="evidence" value="ECO:0007669"/>
    <property type="project" value="UniProtKB-UniRule"/>
</dbReference>
<evidence type="ECO:0000256" key="11">
    <source>
        <dbReference type="HAMAP-Rule" id="MF_00550"/>
    </source>
</evidence>
<keyword evidence="4 11" id="KW-0031">Aminopeptidase</keyword>
<proteinExistence type="inferred from homology"/>
<comment type="caution">
    <text evidence="15">The sequence shown here is derived from an EMBL/GenBank/DDBJ whole genome shotgun (WGS) entry which is preliminary data.</text>
</comment>
<evidence type="ECO:0000313" key="15">
    <source>
        <dbReference type="EMBL" id="MCZ0725035.1"/>
    </source>
</evidence>
<feature type="active site" evidence="11 12">
    <location>
        <position position="89"/>
    </location>
</feature>
<dbReference type="GO" id="GO:0005829">
    <property type="term" value="C:cytosol"/>
    <property type="evidence" value="ECO:0007669"/>
    <property type="project" value="TreeGrafter"/>
</dbReference>
<keyword evidence="10 11" id="KW-0482">Metalloprotease</keyword>
<dbReference type="PROSITE" id="PS00758">
    <property type="entry name" value="ARGE_DAPE_CPG2_1"/>
    <property type="match status" value="1"/>
</dbReference>
<accession>A0A9X3FR10</accession>
<evidence type="ECO:0000313" key="16">
    <source>
        <dbReference type="Proteomes" id="UP001146670"/>
    </source>
</evidence>
<gene>
    <name evidence="11 15" type="primary">pepT</name>
    <name evidence="15" type="ORF">OW157_00455</name>
</gene>
<dbReference type="NCBIfam" id="NF003976">
    <property type="entry name" value="PRK05469.1"/>
    <property type="match status" value="1"/>
</dbReference>
<feature type="domain" description="Peptidase M20 dimerisation" evidence="14">
    <location>
        <begin position="214"/>
        <end position="313"/>
    </location>
</feature>
<protein>
    <recommendedName>
        <fullName evidence="11">Peptidase T</fullName>
        <ecNumber evidence="11">3.4.11.4</ecNumber>
    </recommendedName>
    <alternativeName>
        <fullName evidence="11">Aminotripeptidase</fullName>
        <shortName evidence="11">Tripeptidase</shortName>
    </alternativeName>
    <alternativeName>
        <fullName evidence="11">Tripeptide aminopeptidase</fullName>
    </alternativeName>
</protein>
<evidence type="ECO:0000256" key="1">
    <source>
        <dbReference type="ARBA" id="ARBA00000870"/>
    </source>
</evidence>
<dbReference type="PIRSF" id="PIRSF037215">
    <property type="entry name" value="Peptidase_M20B"/>
    <property type="match status" value="1"/>
</dbReference>
<comment type="function">
    <text evidence="11">Cleaves the N-terminal amino acid of tripeptides.</text>
</comment>
<evidence type="ECO:0000256" key="2">
    <source>
        <dbReference type="ARBA" id="ARBA00004496"/>
    </source>
</evidence>
<comment type="catalytic activity">
    <reaction evidence="1 11">
        <text>Release of the N-terminal residue from a tripeptide.</text>
        <dbReference type="EC" id="3.4.11.4"/>
    </reaction>
</comment>
<feature type="active site" description="Proton acceptor" evidence="11 12">
    <location>
        <position position="182"/>
    </location>
</feature>
<organism evidence="15 16">
    <name type="scientific">Aerococcus kribbianus</name>
    <dbReference type="NCBI Taxonomy" id="2999064"/>
    <lineage>
        <taxon>Bacteria</taxon>
        <taxon>Bacillati</taxon>
        <taxon>Bacillota</taxon>
        <taxon>Bacilli</taxon>
        <taxon>Lactobacillales</taxon>
        <taxon>Aerococcaceae</taxon>
        <taxon>Aerococcus</taxon>
    </lineage>
</organism>
<dbReference type="Proteomes" id="UP001146670">
    <property type="component" value="Unassembled WGS sequence"/>
</dbReference>
<evidence type="ECO:0000256" key="6">
    <source>
        <dbReference type="ARBA" id="ARBA00022670"/>
    </source>
</evidence>
<dbReference type="AlphaFoldDB" id="A0A9X3FR10"/>
<feature type="binding site" evidence="11 13">
    <location>
        <position position="148"/>
    </location>
    <ligand>
        <name>Zn(2+)</name>
        <dbReference type="ChEBI" id="CHEBI:29105"/>
        <label>1</label>
    </ligand>
</feature>
<dbReference type="Pfam" id="PF07687">
    <property type="entry name" value="M20_dimer"/>
    <property type="match status" value="1"/>
</dbReference>
<dbReference type="Gene3D" id="3.30.70.360">
    <property type="match status" value="1"/>
</dbReference>
<dbReference type="HAMAP" id="MF_00550">
    <property type="entry name" value="Aminopeptidase_M20"/>
    <property type="match status" value="1"/>
</dbReference>
<dbReference type="SUPFAM" id="SSF53187">
    <property type="entry name" value="Zn-dependent exopeptidases"/>
    <property type="match status" value="1"/>
</dbReference>
<dbReference type="InterPro" id="IPR001261">
    <property type="entry name" value="ArgE/DapE_CS"/>
</dbReference>
<dbReference type="FunFam" id="3.30.70.360:FF:000002">
    <property type="entry name" value="Peptidase T"/>
    <property type="match status" value="1"/>
</dbReference>
<dbReference type="EMBL" id="JAPRFR010000001">
    <property type="protein sequence ID" value="MCZ0725035.1"/>
    <property type="molecule type" value="Genomic_DNA"/>
</dbReference>
<comment type="cofactor">
    <cofactor evidence="11 13">
        <name>Zn(2+)</name>
        <dbReference type="ChEBI" id="CHEBI:29105"/>
    </cofactor>
    <text evidence="11 13">Binds 2 Zn(2+) ions per subunit.</text>
</comment>